<dbReference type="InterPro" id="IPR015615">
    <property type="entry name" value="TGF-beta-rel"/>
</dbReference>
<dbReference type="STRING" id="7574.A0A1S3HU52"/>
<evidence type="ECO:0000259" key="9">
    <source>
        <dbReference type="PROSITE" id="PS51362"/>
    </source>
</evidence>
<dbReference type="PANTHER" id="PTHR11848:SF298">
    <property type="entry name" value="DAWDLE, ISOFORM A"/>
    <property type="match status" value="1"/>
</dbReference>
<dbReference type="RefSeq" id="XP_013388584.1">
    <property type="nucleotide sequence ID" value="XM_013533130.1"/>
</dbReference>
<evidence type="ECO:0000313" key="11">
    <source>
        <dbReference type="RefSeq" id="XP_013388584.1"/>
    </source>
</evidence>
<reference evidence="11" key="1">
    <citation type="submission" date="2025-08" db="UniProtKB">
        <authorList>
            <consortium name="RefSeq"/>
        </authorList>
    </citation>
    <scope>IDENTIFICATION</scope>
    <source>
        <tissue evidence="11">Gonads</tissue>
    </source>
</reference>
<evidence type="ECO:0000256" key="8">
    <source>
        <dbReference type="SAM" id="SignalP"/>
    </source>
</evidence>
<accession>A0A1S3HU52</accession>
<gene>
    <name evidence="11" type="primary">LOC106155884</name>
</gene>
<dbReference type="AlphaFoldDB" id="A0A1S3HU52"/>
<dbReference type="PRINTS" id="PR00669">
    <property type="entry name" value="INHIBINA"/>
</dbReference>
<dbReference type="PROSITE" id="PS00250">
    <property type="entry name" value="TGF_BETA_1"/>
    <property type="match status" value="1"/>
</dbReference>
<evidence type="ECO:0000313" key="10">
    <source>
        <dbReference type="Proteomes" id="UP000085678"/>
    </source>
</evidence>
<evidence type="ECO:0000256" key="1">
    <source>
        <dbReference type="ARBA" id="ARBA00004613"/>
    </source>
</evidence>
<evidence type="ECO:0000256" key="3">
    <source>
        <dbReference type="ARBA" id="ARBA00022525"/>
    </source>
</evidence>
<organism evidence="10 11">
    <name type="scientific">Lingula anatina</name>
    <name type="common">Brachiopod</name>
    <name type="synonym">Lingula unguis</name>
    <dbReference type="NCBI Taxonomy" id="7574"/>
    <lineage>
        <taxon>Eukaryota</taxon>
        <taxon>Metazoa</taxon>
        <taxon>Spiralia</taxon>
        <taxon>Lophotrochozoa</taxon>
        <taxon>Brachiopoda</taxon>
        <taxon>Linguliformea</taxon>
        <taxon>Lingulata</taxon>
        <taxon>Lingulida</taxon>
        <taxon>Linguloidea</taxon>
        <taxon>Lingulidae</taxon>
        <taxon>Lingula</taxon>
    </lineage>
</organism>
<evidence type="ECO:0000256" key="5">
    <source>
        <dbReference type="ARBA" id="ARBA00023157"/>
    </source>
</evidence>
<keyword evidence="3" id="KW-0964">Secreted</keyword>
<keyword evidence="5" id="KW-1015">Disulfide bond</keyword>
<dbReference type="InParanoid" id="A0A1S3HU52"/>
<name>A0A1S3HU52_LINAN</name>
<dbReference type="InterPro" id="IPR001839">
    <property type="entry name" value="TGF-b_C"/>
</dbReference>
<proteinExistence type="inferred from homology"/>
<dbReference type="InterPro" id="IPR029034">
    <property type="entry name" value="Cystine-knot_cytokine"/>
</dbReference>
<dbReference type="SUPFAM" id="SSF57501">
    <property type="entry name" value="Cystine-knot cytokines"/>
    <property type="match status" value="1"/>
</dbReference>
<feature type="chain" id="PRO_5010335447" evidence="8">
    <location>
        <begin position="27"/>
        <end position="406"/>
    </location>
</feature>
<feature type="compositionally biased region" description="Low complexity" evidence="7">
    <location>
        <begin position="52"/>
        <end position="65"/>
    </location>
</feature>
<protein>
    <submittedName>
        <fullName evidence="11">Growth/differentiation factor 8</fullName>
    </submittedName>
</protein>
<dbReference type="PANTHER" id="PTHR11848">
    <property type="entry name" value="TGF-BETA FAMILY"/>
    <property type="match status" value="1"/>
</dbReference>
<dbReference type="InterPro" id="IPR017948">
    <property type="entry name" value="TGFb_CS"/>
</dbReference>
<dbReference type="GeneID" id="106155884"/>
<evidence type="ECO:0000256" key="4">
    <source>
        <dbReference type="ARBA" id="ARBA00023030"/>
    </source>
</evidence>
<dbReference type="Gene3D" id="2.10.90.10">
    <property type="entry name" value="Cystine-knot cytokines"/>
    <property type="match status" value="1"/>
</dbReference>
<dbReference type="GO" id="GO:0008083">
    <property type="term" value="F:growth factor activity"/>
    <property type="evidence" value="ECO:0007669"/>
    <property type="project" value="UniProtKB-KW"/>
</dbReference>
<feature type="signal peptide" evidence="8">
    <location>
        <begin position="1"/>
        <end position="26"/>
    </location>
</feature>
<dbReference type="GO" id="GO:0005125">
    <property type="term" value="F:cytokine activity"/>
    <property type="evidence" value="ECO:0007669"/>
    <property type="project" value="TreeGrafter"/>
</dbReference>
<keyword evidence="10" id="KW-1185">Reference proteome</keyword>
<dbReference type="FunCoup" id="A0A1S3HU52">
    <property type="interactions" value="88"/>
</dbReference>
<dbReference type="Gene3D" id="2.60.120.970">
    <property type="match status" value="1"/>
</dbReference>
<feature type="region of interest" description="Disordered" evidence="7">
    <location>
        <begin position="38"/>
        <end position="65"/>
    </location>
</feature>
<dbReference type="SMART" id="SM00204">
    <property type="entry name" value="TGFB"/>
    <property type="match status" value="1"/>
</dbReference>
<evidence type="ECO:0000256" key="6">
    <source>
        <dbReference type="RuleBase" id="RU000354"/>
    </source>
</evidence>
<dbReference type="Proteomes" id="UP000085678">
    <property type="component" value="Unplaced"/>
</dbReference>
<feature type="domain" description="TGF-beta family profile" evidence="9">
    <location>
        <begin position="290"/>
        <end position="406"/>
    </location>
</feature>
<dbReference type="CDD" id="cd13752">
    <property type="entry name" value="TGF_beta_INHB"/>
    <property type="match status" value="1"/>
</dbReference>
<evidence type="ECO:0000256" key="7">
    <source>
        <dbReference type="SAM" id="MobiDB-lite"/>
    </source>
</evidence>
<feature type="compositionally biased region" description="Polar residues" evidence="7">
    <location>
        <begin position="41"/>
        <end position="51"/>
    </location>
</feature>
<dbReference type="GO" id="GO:0005615">
    <property type="term" value="C:extracellular space"/>
    <property type="evidence" value="ECO:0007669"/>
    <property type="project" value="TreeGrafter"/>
</dbReference>
<dbReference type="PROSITE" id="PS51362">
    <property type="entry name" value="TGF_BETA_2"/>
    <property type="match status" value="1"/>
</dbReference>
<dbReference type="OrthoDB" id="6516235at2759"/>
<dbReference type="InterPro" id="IPR001111">
    <property type="entry name" value="TGF-b_propeptide"/>
</dbReference>
<dbReference type="Pfam" id="PF00019">
    <property type="entry name" value="TGF_beta"/>
    <property type="match status" value="1"/>
</dbReference>
<keyword evidence="4 6" id="KW-0339">Growth factor</keyword>
<evidence type="ECO:0000256" key="2">
    <source>
        <dbReference type="ARBA" id="ARBA00006656"/>
    </source>
</evidence>
<dbReference type="Pfam" id="PF00688">
    <property type="entry name" value="TGFb_propeptide"/>
    <property type="match status" value="1"/>
</dbReference>
<keyword evidence="8" id="KW-0732">Signal</keyword>
<sequence length="406" mass="45754">MHSMQYCVSVVIVACVHLACREPARAMTVRGTTEEDFRFPHQNSYSDTHQNAAMTSSSASANQGQAQPKNYILTDQQLHDLRLEMIKKQILDKLQMTHRPNITTNRNKLLPAPLAQRLFKDPDFQATEAVESEGDDFYGKTTEMVVFADQDTTNCRGSKPSACFRFNLKATIDPDEISSAHLWVYKKASPRHRNATLMLSETFQSGHHLGVRSRRVAMADIGSGHGWFEFHVKHLAKNWLANPNNKRGIKISCKACKGDGGIFDSVPVETEGDLRPFLVIKSGQSKNRHRQKRNTVCDGNTAECCKQTFYVSFEAIGWTDWILQPSGYYANYCKGSCEGSTLPRSHHTTVIQTAALLERDVAKREELTPCCNPKKMSHISLLYYDNDGRMYKQNMPDMVVESCACS</sequence>
<comment type="subcellular location">
    <subcellularLocation>
        <location evidence="1">Secreted</location>
    </subcellularLocation>
</comment>
<comment type="similarity">
    <text evidence="2 6">Belongs to the TGF-beta family.</text>
</comment>
<dbReference type="KEGG" id="lak:106155884"/>